<protein>
    <recommendedName>
        <fullName evidence="1">GP-PDE domain-containing protein</fullName>
    </recommendedName>
</protein>
<accession>A0ABN1MQC6</accession>
<feature type="domain" description="GP-PDE" evidence="1">
    <location>
        <begin position="28"/>
        <end position="263"/>
    </location>
</feature>
<dbReference type="InterPro" id="IPR030395">
    <property type="entry name" value="GP_PDE_dom"/>
</dbReference>
<dbReference type="RefSeq" id="WP_343787118.1">
    <property type="nucleotide sequence ID" value="NZ_BAAAFH010000011.1"/>
</dbReference>
<dbReference type="PROSITE" id="PS51704">
    <property type="entry name" value="GP_PDE"/>
    <property type="match status" value="1"/>
</dbReference>
<keyword evidence="3" id="KW-1185">Reference proteome</keyword>
<evidence type="ECO:0000313" key="3">
    <source>
        <dbReference type="Proteomes" id="UP001501126"/>
    </source>
</evidence>
<dbReference type="Proteomes" id="UP001501126">
    <property type="component" value="Unassembled WGS sequence"/>
</dbReference>
<dbReference type="InterPro" id="IPR017946">
    <property type="entry name" value="PLC-like_Pdiesterase_TIM-brl"/>
</dbReference>
<dbReference type="PANTHER" id="PTHR46211">
    <property type="entry name" value="GLYCEROPHOSPHORYL DIESTER PHOSPHODIESTERASE"/>
    <property type="match status" value="1"/>
</dbReference>
<name>A0ABN1MQC6_9FLAO</name>
<comment type="caution">
    <text evidence="2">The sequence shown here is derived from an EMBL/GenBank/DDBJ whole genome shotgun (WGS) entry which is preliminary data.</text>
</comment>
<gene>
    <name evidence="2" type="ORF">GCM10009118_19410</name>
</gene>
<proteinExistence type="predicted"/>
<organism evidence="2 3">
    <name type="scientific">Wandonia haliotis</name>
    <dbReference type="NCBI Taxonomy" id="574963"/>
    <lineage>
        <taxon>Bacteria</taxon>
        <taxon>Pseudomonadati</taxon>
        <taxon>Bacteroidota</taxon>
        <taxon>Flavobacteriia</taxon>
        <taxon>Flavobacteriales</taxon>
        <taxon>Crocinitomicaceae</taxon>
        <taxon>Wandonia</taxon>
    </lineage>
</organism>
<reference evidence="2 3" key="1">
    <citation type="journal article" date="2019" name="Int. J. Syst. Evol. Microbiol.">
        <title>The Global Catalogue of Microorganisms (GCM) 10K type strain sequencing project: providing services to taxonomists for standard genome sequencing and annotation.</title>
        <authorList>
            <consortium name="The Broad Institute Genomics Platform"/>
            <consortium name="The Broad Institute Genome Sequencing Center for Infectious Disease"/>
            <person name="Wu L."/>
            <person name="Ma J."/>
        </authorList>
    </citation>
    <scope>NUCLEOTIDE SEQUENCE [LARGE SCALE GENOMIC DNA]</scope>
    <source>
        <strain evidence="2 3">JCM 16083</strain>
    </source>
</reference>
<dbReference type="Gene3D" id="3.20.20.190">
    <property type="entry name" value="Phosphatidylinositol (PI) phosphodiesterase"/>
    <property type="match status" value="1"/>
</dbReference>
<dbReference type="PROSITE" id="PS51257">
    <property type="entry name" value="PROKAR_LIPOPROTEIN"/>
    <property type="match status" value="1"/>
</dbReference>
<dbReference type="PANTHER" id="PTHR46211:SF14">
    <property type="entry name" value="GLYCEROPHOSPHODIESTER PHOSPHODIESTERASE"/>
    <property type="match status" value="1"/>
</dbReference>
<dbReference type="EMBL" id="BAAAFH010000011">
    <property type="protein sequence ID" value="GAA0875532.1"/>
    <property type="molecule type" value="Genomic_DNA"/>
</dbReference>
<evidence type="ECO:0000313" key="2">
    <source>
        <dbReference type="EMBL" id="GAA0875532.1"/>
    </source>
</evidence>
<dbReference type="SUPFAM" id="SSF51695">
    <property type="entry name" value="PLC-like phosphodiesterases"/>
    <property type="match status" value="1"/>
</dbReference>
<dbReference type="Pfam" id="PF03009">
    <property type="entry name" value="GDPD"/>
    <property type="match status" value="1"/>
</dbReference>
<evidence type="ECO:0000259" key="1">
    <source>
        <dbReference type="PROSITE" id="PS51704"/>
    </source>
</evidence>
<sequence length="264" mass="29792">MRFNRYILFLFIFLFSCKKSETGEKYTALIIGHAGAGLHVDLHSFPDNSSEAIAHAIYSGVVAVEIDVQMTIDHQLVAFHDNYLDSRTTYTGCIGSTTWEELSSVAYSLYPGYSPEKLNEIDFFGCQQVFLDLKFFNHCTEESVSYEMIKTVLSDFISSSALPQVVLISTNSSLLAYLSDLPVHLAYEEVDYTKLKNQVVIHEIEYCVIRNSKITKEQVDELQALGKKVIIFDAKSFEGNQTVLKKKPDYLMTDDLVSALSLTK</sequence>